<dbReference type="OrthoDB" id="7057984at2"/>
<protein>
    <recommendedName>
        <fullName evidence="3">Restriction endonuclease</fullName>
    </recommendedName>
</protein>
<gene>
    <name evidence="1" type="ORF">FTX54_004270</name>
</gene>
<dbReference type="Proteomes" id="UP000321816">
    <property type="component" value="Chromosome"/>
</dbReference>
<organism evidence="1 2">
    <name type="scientific">Alkalicoccus halolimnae</name>
    <dbReference type="NCBI Taxonomy" id="1667239"/>
    <lineage>
        <taxon>Bacteria</taxon>
        <taxon>Bacillati</taxon>
        <taxon>Bacillota</taxon>
        <taxon>Bacilli</taxon>
        <taxon>Bacillales</taxon>
        <taxon>Bacillaceae</taxon>
        <taxon>Alkalicoccus</taxon>
    </lineage>
</organism>
<accession>A0A5C7FIQ1</accession>
<evidence type="ECO:0000313" key="2">
    <source>
        <dbReference type="Proteomes" id="UP000321816"/>
    </source>
</evidence>
<proteinExistence type="predicted"/>
<dbReference type="KEGG" id="ahal:FTX54_004270"/>
<reference evidence="1 2" key="1">
    <citation type="submission" date="2024-01" db="EMBL/GenBank/DDBJ databases">
        <title>Complete Genome Sequence of Alkalicoccus halolimnae BZ-SZ-XJ29T, a Moderately Halophilic Bacterium Isolated from a Salt Lake.</title>
        <authorList>
            <person name="Zhao B."/>
        </authorList>
    </citation>
    <scope>NUCLEOTIDE SEQUENCE [LARGE SCALE GENOMIC DNA]</scope>
    <source>
        <strain evidence="1 2">BZ-SZ-XJ29</strain>
    </source>
</reference>
<dbReference type="EMBL" id="CP144914">
    <property type="protein sequence ID" value="WWD80780.1"/>
    <property type="molecule type" value="Genomic_DNA"/>
</dbReference>
<evidence type="ECO:0000313" key="1">
    <source>
        <dbReference type="EMBL" id="WWD80780.1"/>
    </source>
</evidence>
<keyword evidence="2" id="KW-1185">Reference proteome</keyword>
<sequence>MTRYFKYVAMNEGNEDWMYEELQNGRARFGWSGPGSNLRKIKAKDIENRSREEKVIWRYTQFLIQRLELGDRLVVQLERPLRKFLIVEVTGDYKSTDPKQKDFNHYVECRLITDDFINVESKAVSQSLRHHLSKRGQYYLIYDQDAQAELEKISQQAILKDKTFYENNQNDRSTEFEINRMNEDTLQRTYESISQKWPSAYFEKFVADLINSTYGMEVFNQGDTKQGWDLTMRILDPMDHKSLLHDDVPVQCKNYQGDVIGTRPIDDLERCTANSDSPIVYLFILGNLTEQFNKEFNERLEIQKNKRYVEWKIVGQNQIAQMYLNSINFQR</sequence>
<dbReference type="AlphaFoldDB" id="A0A5C7FIQ1"/>
<evidence type="ECO:0008006" key="3">
    <source>
        <dbReference type="Google" id="ProtNLM"/>
    </source>
</evidence>
<dbReference type="RefSeq" id="WP_147803295.1">
    <property type="nucleotide sequence ID" value="NZ_CP144914.1"/>
</dbReference>
<name>A0A5C7FIQ1_9BACI</name>